<keyword evidence="2" id="KW-1185">Reference proteome</keyword>
<sequence>MEAQMQIMHTASALATGLTAFGTHWIFRDWYLQMSNFFIFKPNASNTYMVKVINPIQDITDTYTTIKSSNTLGEV</sequence>
<dbReference type="EMBL" id="CABFNS010000839">
    <property type="protein sequence ID" value="VUC32043.1"/>
    <property type="molecule type" value="Genomic_DNA"/>
</dbReference>
<organism evidence="1 2">
    <name type="scientific">Bionectria ochroleuca</name>
    <name type="common">Gliocladium roseum</name>
    <dbReference type="NCBI Taxonomy" id="29856"/>
    <lineage>
        <taxon>Eukaryota</taxon>
        <taxon>Fungi</taxon>
        <taxon>Dikarya</taxon>
        <taxon>Ascomycota</taxon>
        <taxon>Pezizomycotina</taxon>
        <taxon>Sordariomycetes</taxon>
        <taxon>Hypocreomycetidae</taxon>
        <taxon>Hypocreales</taxon>
        <taxon>Bionectriaceae</taxon>
        <taxon>Clonostachys</taxon>
    </lineage>
</organism>
<proteinExistence type="predicted"/>
<dbReference type="Proteomes" id="UP000766486">
    <property type="component" value="Unassembled WGS sequence"/>
</dbReference>
<evidence type="ECO:0000313" key="2">
    <source>
        <dbReference type="Proteomes" id="UP000766486"/>
    </source>
</evidence>
<name>A0ABY6UP84_BIOOC</name>
<gene>
    <name evidence="1" type="ORF">CLO192961_LOCUS319613</name>
</gene>
<reference evidence="1 2" key="1">
    <citation type="submission" date="2019-06" db="EMBL/GenBank/DDBJ databases">
        <authorList>
            <person name="Broberg M."/>
        </authorList>
    </citation>
    <scope>NUCLEOTIDE SEQUENCE [LARGE SCALE GENOMIC DNA]</scope>
</reference>
<evidence type="ECO:0000313" key="1">
    <source>
        <dbReference type="EMBL" id="VUC32043.1"/>
    </source>
</evidence>
<comment type="caution">
    <text evidence="1">The sequence shown here is derived from an EMBL/GenBank/DDBJ whole genome shotgun (WGS) entry which is preliminary data.</text>
</comment>
<protein>
    <submittedName>
        <fullName evidence="1">Uncharacterized protein</fullName>
    </submittedName>
</protein>
<accession>A0ABY6UP84</accession>